<dbReference type="Proteomes" id="UP000002139">
    <property type="component" value="Chromosome"/>
</dbReference>
<reference evidence="2 3" key="1">
    <citation type="journal article" date="2007" name="Nat. Biotechnol.">
        <title>Complete genome sequence of the myxobacterium Sorangium cellulosum.</title>
        <authorList>
            <person name="Schneiker S."/>
            <person name="Perlova O."/>
            <person name="Kaiser O."/>
            <person name="Gerth K."/>
            <person name="Alici A."/>
            <person name="Altmeyer M.O."/>
            <person name="Bartels D."/>
            <person name="Bekel T."/>
            <person name="Beyer S."/>
            <person name="Bode E."/>
            <person name="Bode H.B."/>
            <person name="Bolten C.J."/>
            <person name="Choudhuri J.V."/>
            <person name="Doss S."/>
            <person name="Elnakady Y.A."/>
            <person name="Frank B."/>
            <person name="Gaigalat L."/>
            <person name="Goesmann A."/>
            <person name="Groeger C."/>
            <person name="Gross F."/>
            <person name="Jelsbak L."/>
            <person name="Jelsbak L."/>
            <person name="Kalinowski J."/>
            <person name="Kegler C."/>
            <person name="Knauber T."/>
            <person name="Konietzny S."/>
            <person name="Kopp M."/>
            <person name="Krause L."/>
            <person name="Krug D."/>
            <person name="Linke B."/>
            <person name="Mahmud T."/>
            <person name="Martinez-Arias R."/>
            <person name="McHardy A.C."/>
            <person name="Merai M."/>
            <person name="Meyer F."/>
            <person name="Mormann S."/>
            <person name="Munoz-Dorado J."/>
            <person name="Perez J."/>
            <person name="Pradella S."/>
            <person name="Rachid S."/>
            <person name="Raddatz G."/>
            <person name="Rosenau F."/>
            <person name="Rueckert C."/>
            <person name="Sasse F."/>
            <person name="Scharfe M."/>
            <person name="Schuster S.C."/>
            <person name="Suen G."/>
            <person name="Treuner-Lange A."/>
            <person name="Velicer G.J."/>
            <person name="Vorholter F.-J."/>
            <person name="Weissman K.J."/>
            <person name="Welch R.D."/>
            <person name="Wenzel S.C."/>
            <person name="Whitworth D.E."/>
            <person name="Wilhelm S."/>
            <person name="Wittmann C."/>
            <person name="Bloecker H."/>
            <person name="Puehler A."/>
            <person name="Mueller R."/>
        </authorList>
    </citation>
    <scope>NUCLEOTIDE SEQUENCE [LARGE SCALE GENOMIC DNA]</scope>
    <source>
        <strain evidence="3">So ce56</strain>
    </source>
</reference>
<dbReference type="HOGENOM" id="CLU_731376_0_0_7"/>
<proteinExistence type="predicted"/>
<keyword evidence="3" id="KW-1185">Reference proteome</keyword>
<dbReference type="OrthoDB" id="9936372at2"/>
<dbReference type="KEGG" id="scl:sce4180"/>
<dbReference type="RefSeq" id="WP_012236813.1">
    <property type="nucleotide sequence ID" value="NC_010162.1"/>
</dbReference>
<sequence>MLKGFRFTMAAAVLLVGSEAMAWSTSPIHGTGAVGHTAQGYAWKDWGGGAWSKWHSVAYGDTAGDIVMVARQEAHSGSPSGWLPWVIETVDGSVNFLDGLSMTIGKEDGTEFIAYVDVDTYRLKVARRVGGNAGNCGVLSQWDCETVDSVDVVRTPSIEVRYDSGIQDYVVYVVYTTETSSGVRSLKFARKTGGNPWYKATIKANTNHIRLASDAIALDGTTPFVAFAETSVGVQVSQNALPFAIWTTTLIDANGGGYASMDARSGRREIAYTSNNDLKSASWSSSTATWTVSTVDTAVEGSYVSLVIDDALNPQIAYRKGSAPWLARLGTSGWSTMGTVTPHAAGFNPSLQLDTHAATDKAILVHCNSYHVVHATYE</sequence>
<evidence type="ECO:0008006" key="4">
    <source>
        <dbReference type="Google" id="ProtNLM"/>
    </source>
</evidence>
<keyword evidence="1" id="KW-0732">Signal</keyword>
<evidence type="ECO:0000313" key="3">
    <source>
        <dbReference type="Proteomes" id="UP000002139"/>
    </source>
</evidence>
<dbReference type="AlphaFoldDB" id="A9EWR2"/>
<dbReference type="EMBL" id="AM746676">
    <property type="protein sequence ID" value="CAN94343.1"/>
    <property type="molecule type" value="Genomic_DNA"/>
</dbReference>
<evidence type="ECO:0000256" key="1">
    <source>
        <dbReference type="SAM" id="SignalP"/>
    </source>
</evidence>
<evidence type="ECO:0000313" key="2">
    <source>
        <dbReference type="EMBL" id="CAN94343.1"/>
    </source>
</evidence>
<feature type="chain" id="PRO_5002734793" description="Secreted protein" evidence="1">
    <location>
        <begin position="23"/>
        <end position="378"/>
    </location>
</feature>
<organism evidence="2 3">
    <name type="scientific">Sorangium cellulosum (strain So ce56)</name>
    <name type="common">Polyangium cellulosum (strain So ce56)</name>
    <dbReference type="NCBI Taxonomy" id="448385"/>
    <lineage>
        <taxon>Bacteria</taxon>
        <taxon>Pseudomonadati</taxon>
        <taxon>Myxococcota</taxon>
        <taxon>Polyangia</taxon>
        <taxon>Polyangiales</taxon>
        <taxon>Polyangiaceae</taxon>
        <taxon>Sorangium</taxon>
    </lineage>
</organism>
<feature type="signal peptide" evidence="1">
    <location>
        <begin position="1"/>
        <end position="22"/>
    </location>
</feature>
<protein>
    <recommendedName>
        <fullName evidence="4">Secreted protein</fullName>
    </recommendedName>
</protein>
<accession>A9EWR2</accession>
<gene>
    <name evidence="2" type="ordered locus">sce4180</name>
</gene>
<name>A9EWR2_SORC5</name>